<proteinExistence type="predicted"/>
<dbReference type="AlphaFoldDB" id="A0AAV7RXQ9"/>
<protein>
    <submittedName>
        <fullName evidence="2">Uncharacterized protein</fullName>
    </submittedName>
</protein>
<feature type="compositionally biased region" description="Polar residues" evidence="1">
    <location>
        <begin position="106"/>
        <end position="116"/>
    </location>
</feature>
<evidence type="ECO:0000313" key="3">
    <source>
        <dbReference type="Proteomes" id="UP001066276"/>
    </source>
</evidence>
<organism evidence="2 3">
    <name type="scientific">Pleurodeles waltl</name>
    <name type="common">Iberian ribbed newt</name>
    <dbReference type="NCBI Taxonomy" id="8319"/>
    <lineage>
        <taxon>Eukaryota</taxon>
        <taxon>Metazoa</taxon>
        <taxon>Chordata</taxon>
        <taxon>Craniata</taxon>
        <taxon>Vertebrata</taxon>
        <taxon>Euteleostomi</taxon>
        <taxon>Amphibia</taxon>
        <taxon>Batrachia</taxon>
        <taxon>Caudata</taxon>
        <taxon>Salamandroidea</taxon>
        <taxon>Salamandridae</taxon>
        <taxon>Pleurodelinae</taxon>
        <taxon>Pleurodeles</taxon>
    </lineage>
</organism>
<dbReference type="Proteomes" id="UP001066276">
    <property type="component" value="Chromosome 5"/>
</dbReference>
<dbReference type="EMBL" id="JANPWB010000009">
    <property type="protein sequence ID" value="KAJ1155735.1"/>
    <property type="molecule type" value="Genomic_DNA"/>
</dbReference>
<name>A0AAV7RXQ9_PLEWA</name>
<feature type="region of interest" description="Disordered" evidence="1">
    <location>
        <begin position="90"/>
        <end position="141"/>
    </location>
</feature>
<gene>
    <name evidence="2" type="ORF">NDU88_008464</name>
</gene>
<evidence type="ECO:0000313" key="2">
    <source>
        <dbReference type="EMBL" id="KAJ1155735.1"/>
    </source>
</evidence>
<keyword evidence="3" id="KW-1185">Reference proteome</keyword>
<evidence type="ECO:0000256" key="1">
    <source>
        <dbReference type="SAM" id="MobiDB-lite"/>
    </source>
</evidence>
<sequence>MDAAAQDMIAEVLGAYHYTQDRLAQIVATQEQSHGLQRAQHQETMEQWKLHNTTMATITGALLHLAPTQAETPTDQEAPTTGQNTAQLTTAAAATGLVPPSEDTQETCTSTCTDQHQAPKRSLRPRYGTGIPAKTKARSKK</sequence>
<accession>A0AAV7RXQ9</accession>
<comment type="caution">
    <text evidence="2">The sequence shown here is derived from an EMBL/GenBank/DDBJ whole genome shotgun (WGS) entry which is preliminary data.</text>
</comment>
<reference evidence="2" key="1">
    <citation type="journal article" date="2022" name="bioRxiv">
        <title>Sequencing and chromosome-scale assembly of the giantPleurodeles waltlgenome.</title>
        <authorList>
            <person name="Brown T."/>
            <person name="Elewa A."/>
            <person name="Iarovenko S."/>
            <person name="Subramanian E."/>
            <person name="Araus A.J."/>
            <person name="Petzold A."/>
            <person name="Susuki M."/>
            <person name="Suzuki K.-i.T."/>
            <person name="Hayashi T."/>
            <person name="Toyoda A."/>
            <person name="Oliveira C."/>
            <person name="Osipova E."/>
            <person name="Leigh N.D."/>
            <person name="Simon A."/>
            <person name="Yun M.H."/>
        </authorList>
    </citation>
    <scope>NUCLEOTIDE SEQUENCE</scope>
    <source>
        <strain evidence="2">20211129_DDA</strain>
        <tissue evidence="2">Liver</tissue>
    </source>
</reference>